<reference evidence="1" key="1">
    <citation type="journal article" date="2014" name="Front. Microbiol.">
        <title>High frequency of phylogenetically diverse reductive dehalogenase-homologous genes in deep subseafloor sedimentary metagenomes.</title>
        <authorList>
            <person name="Kawai M."/>
            <person name="Futagami T."/>
            <person name="Toyoda A."/>
            <person name="Takaki Y."/>
            <person name="Nishi S."/>
            <person name="Hori S."/>
            <person name="Arai W."/>
            <person name="Tsubouchi T."/>
            <person name="Morono Y."/>
            <person name="Uchiyama I."/>
            <person name="Ito T."/>
            <person name="Fujiyama A."/>
            <person name="Inagaki F."/>
            <person name="Takami H."/>
        </authorList>
    </citation>
    <scope>NUCLEOTIDE SEQUENCE</scope>
    <source>
        <strain evidence="1">Expedition CK06-06</strain>
    </source>
</reference>
<evidence type="ECO:0000313" key="1">
    <source>
        <dbReference type="EMBL" id="GAG53810.1"/>
    </source>
</evidence>
<dbReference type="EMBL" id="BART01007049">
    <property type="protein sequence ID" value="GAG53810.1"/>
    <property type="molecule type" value="Genomic_DNA"/>
</dbReference>
<organism evidence="1">
    <name type="scientific">marine sediment metagenome</name>
    <dbReference type="NCBI Taxonomy" id="412755"/>
    <lineage>
        <taxon>unclassified sequences</taxon>
        <taxon>metagenomes</taxon>
        <taxon>ecological metagenomes</taxon>
    </lineage>
</organism>
<proteinExistence type="predicted"/>
<protein>
    <submittedName>
        <fullName evidence="1">Uncharacterized protein</fullName>
    </submittedName>
</protein>
<dbReference type="AlphaFoldDB" id="X0YD62"/>
<gene>
    <name evidence="1" type="ORF">S01H4_16094</name>
</gene>
<name>X0YD62_9ZZZZ</name>
<comment type="caution">
    <text evidence="1">The sequence shown here is derived from an EMBL/GenBank/DDBJ whole genome shotgun (WGS) entry which is preliminary data.</text>
</comment>
<accession>X0YD62</accession>
<sequence length="147" mass="17402">MIFSRSDLYGTLDKPDKIRQYYFGFLCHSLLNEIQRKFDGVPNNRFGILNYGNAIRYGKMAVVSVICRNYTDNMINKELEQTAEKAVNEYLEKWLGFETSVSSLPHNSDYFTPYVDAGSDRVRYDMNWGNYYKGRNLNYDLKWHFKI</sequence>